<gene>
    <name evidence="7" type="ORF">M5K25_003366</name>
</gene>
<keyword evidence="3" id="KW-0479">Metal-binding</keyword>
<evidence type="ECO:0000256" key="2">
    <source>
        <dbReference type="ARBA" id="ARBA00022617"/>
    </source>
</evidence>
<evidence type="ECO:0000313" key="8">
    <source>
        <dbReference type="Proteomes" id="UP001552299"/>
    </source>
</evidence>
<keyword evidence="2" id="KW-0349">Heme</keyword>
<evidence type="ECO:0000256" key="3">
    <source>
        <dbReference type="ARBA" id="ARBA00022723"/>
    </source>
</evidence>
<dbReference type="InterPro" id="IPR009050">
    <property type="entry name" value="Globin-like_sf"/>
</dbReference>
<dbReference type="SUPFAM" id="SSF46458">
    <property type="entry name" value="Globin-like"/>
    <property type="match status" value="1"/>
</dbReference>
<keyword evidence="1" id="KW-0813">Transport</keyword>
<dbReference type="InterPro" id="IPR001486">
    <property type="entry name" value="Hemoglobin_trunc"/>
</dbReference>
<proteinExistence type="predicted"/>
<evidence type="ECO:0000256" key="6">
    <source>
        <dbReference type="PROSITE-ProRule" id="PRU00708"/>
    </source>
</evidence>
<organism evidence="7 8">
    <name type="scientific">Dendrobium thyrsiflorum</name>
    <name type="common">Pinecone-like raceme dendrobium</name>
    <name type="synonym">Orchid</name>
    <dbReference type="NCBI Taxonomy" id="117978"/>
    <lineage>
        <taxon>Eukaryota</taxon>
        <taxon>Viridiplantae</taxon>
        <taxon>Streptophyta</taxon>
        <taxon>Embryophyta</taxon>
        <taxon>Tracheophyta</taxon>
        <taxon>Spermatophyta</taxon>
        <taxon>Magnoliopsida</taxon>
        <taxon>Liliopsida</taxon>
        <taxon>Asparagales</taxon>
        <taxon>Orchidaceae</taxon>
        <taxon>Epidendroideae</taxon>
        <taxon>Malaxideae</taxon>
        <taxon>Dendrobiinae</taxon>
        <taxon>Dendrobium</taxon>
    </lineage>
</organism>
<comment type="caution">
    <text evidence="7">The sequence shown here is derived from an EMBL/GenBank/DDBJ whole genome shotgun (WGS) entry which is preliminary data.</text>
</comment>
<evidence type="ECO:0000256" key="1">
    <source>
        <dbReference type="ARBA" id="ARBA00022448"/>
    </source>
</evidence>
<dbReference type="Pfam" id="PF01152">
    <property type="entry name" value="Bac_globin"/>
    <property type="match status" value="1"/>
</dbReference>
<keyword evidence="8" id="KW-1185">Reference proteome</keyword>
<evidence type="ECO:0000313" key="7">
    <source>
        <dbReference type="EMBL" id="KAL0925059.1"/>
    </source>
</evidence>
<dbReference type="Pfam" id="PF01535">
    <property type="entry name" value="PPR"/>
    <property type="match status" value="1"/>
</dbReference>
<evidence type="ECO:0000256" key="5">
    <source>
        <dbReference type="ARBA" id="ARBA00023004"/>
    </source>
</evidence>
<dbReference type="InterPro" id="IPR012292">
    <property type="entry name" value="Globin/Proto"/>
</dbReference>
<sequence>MFPDSVEVQALVKSKGLFSFYENGHQECCRACWKLKVLTQGQCFHGFIAKSGCTADISVQNSFVSFYGKTNNTESVQKLFYEISERDVISWSLLISSCVQAGDAVNAMQLFKNMSMENGIEIDGLALVSVLQAYSFVGYVNYAKCSEMGESIRVFEGLMESKVVWTSVVSGYQQKEQNLNGRRGVDAKHGVVDYHGPTTRMRSEIEDEIKGHNGHPALIGRHRPFPVTHQAAERWLQHMQQALDITPNIDPDSKIKMMNFFRHTAFFLVAGNEITRQAQ</sequence>
<dbReference type="EMBL" id="JANQDX010000004">
    <property type="protein sequence ID" value="KAL0925059.1"/>
    <property type="molecule type" value="Genomic_DNA"/>
</dbReference>
<dbReference type="Gene3D" id="1.10.490.10">
    <property type="entry name" value="Globins"/>
    <property type="match status" value="1"/>
</dbReference>
<dbReference type="NCBIfam" id="TIGR00756">
    <property type="entry name" value="PPR"/>
    <property type="match status" value="1"/>
</dbReference>
<dbReference type="GO" id="GO:0046872">
    <property type="term" value="F:metal ion binding"/>
    <property type="evidence" value="ECO:0007669"/>
    <property type="project" value="UniProtKB-KW"/>
</dbReference>
<dbReference type="InterPro" id="IPR002885">
    <property type="entry name" value="PPR_rpt"/>
</dbReference>
<protein>
    <recommendedName>
        <fullName evidence="9">Pentatricopeptide repeat-containing protein</fullName>
    </recommendedName>
</protein>
<dbReference type="PANTHER" id="PTHR47926">
    <property type="entry name" value="PENTATRICOPEPTIDE REPEAT-CONTAINING PROTEIN"/>
    <property type="match status" value="1"/>
</dbReference>
<dbReference type="Proteomes" id="UP001552299">
    <property type="component" value="Unassembled WGS sequence"/>
</dbReference>
<feature type="repeat" description="PPR" evidence="6">
    <location>
        <begin position="87"/>
        <end position="122"/>
    </location>
</feature>
<dbReference type="PROSITE" id="PS51375">
    <property type="entry name" value="PPR"/>
    <property type="match status" value="1"/>
</dbReference>
<dbReference type="Gene3D" id="1.25.40.10">
    <property type="entry name" value="Tetratricopeptide repeat domain"/>
    <property type="match status" value="1"/>
</dbReference>
<reference evidence="7 8" key="1">
    <citation type="journal article" date="2024" name="Plant Biotechnol. J.">
        <title>Dendrobium thyrsiflorum genome and its molecular insights into genes involved in important horticultural traits.</title>
        <authorList>
            <person name="Chen B."/>
            <person name="Wang J.Y."/>
            <person name="Zheng P.J."/>
            <person name="Li K.L."/>
            <person name="Liang Y.M."/>
            <person name="Chen X.F."/>
            <person name="Zhang C."/>
            <person name="Zhao X."/>
            <person name="He X."/>
            <person name="Zhang G.Q."/>
            <person name="Liu Z.J."/>
            <person name="Xu Q."/>
        </authorList>
    </citation>
    <scope>NUCLEOTIDE SEQUENCE [LARGE SCALE GENOMIC DNA]</scope>
    <source>
        <strain evidence="7">GZMU011</strain>
    </source>
</reference>
<accession>A0ABD0VIR0</accession>
<dbReference type="AlphaFoldDB" id="A0ABD0VIR0"/>
<name>A0ABD0VIR0_DENTH</name>
<dbReference type="InterPro" id="IPR011990">
    <property type="entry name" value="TPR-like_helical_dom_sf"/>
</dbReference>
<keyword evidence="4" id="KW-0677">Repeat</keyword>
<keyword evidence="5" id="KW-0408">Iron</keyword>
<evidence type="ECO:0008006" key="9">
    <source>
        <dbReference type="Google" id="ProtNLM"/>
    </source>
</evidence>
<evidence type="ECO:0000256" key="4">
    <source>
        <dbReference type="ARBA" id="ARBA00022737"/>
    </source>
</evidence>
<dbReference type="InterPro" id="IPR046960">
    <property type="entry name" value="PPR_At4g14850-like_plant"/>
</dbReference>